<dbReference type="SUPFAM" id="SSF51338">
    <property type="entry name" value="Composite domain of metallo-dependent hydrolases"/>
    <property type="match status" value="1"/>
</dbReference>
<proteinExistence type="predicted"/>
<keyword evidence="3" id="KW-0378">Hydrolase</keyword>
<evidence type="ECO:0000256" key="1">
    <source>
        <dbReference type="SAM" id="MobiDB-lite"/>
    </source>
</evidence>
<dbReference type="InterPro" id="IPR051781">
    <property type="entry name" value="Metallo-dep_Hydrolase"/>
</dbReference>
<evidence type="ECO:0000259" key="2">
    <source>
        <dbReference type="Pfam" id="PF01979"/>
    </source>
</evidence>
<feature type="domain" description="Amidohydrolase-related" evidence="2">
    <location>
        <begin position="329"/>
        <end position="407"/>
    </location>
</feature>
<dbReference type="AlphaFoldDB" id="A0A7W8QPZ3"/>
<reference evidence="3 4" key="1">
    <citation type="submission" date="2020-08" db="EMBL/GenBank/DDBJ databases">
        <title>Sequencing the genomes of 1000 actinobacteria strains.</title>
        <authorList>
            <person name="Klenk H.-P."/>
        </authorList>
    </citation>
    <scope>NUCLEOTIDE SEQUENCE [LARGE SCALE GENOMIC DNA]</scope>
    <source>
        <strain evidence="3 4">DSM 44551</strain>
    </source>
</reference>
<evidence type="ECO:0000313" key="3">
    <source>
        <dbReference type="EMBL" id="MBB5434492.1"/>
    </source>
</evidence>
<gene>
    <name evidence="3" type="ORF">HDA36_004576</name>
</gene>
<dbReference type="SUPFAM" id="SSF51556">
    <property type="entry name" value="Metallo-dependent hydrolases"/>
    <property type="match status" value="1"/>
</dbReference>
<dbReference type="GO" id="GO:0016810">
    <property type="term" value="F:hydrolase activity, acting on carbon-nitrogen (but not peptide) bonds"/>
    <property type="evidence" value="ECO:0007669"/>
    <property type="project" value="InterPro"/>
</dbReference>
<dbReference type="PANTHER" id="PTHR43135:SF3">
    <property type="entry name" value="ALPHA-D-RIBOSE 1-METHYLPHOSPHONATE 5-TRIPHOSPHATE DIPHOSPHATASE"/>
    <property type="match status" value="1"/>
</dbReference>
<dbReference type="InterPro" id="IPR006680">
    <property type="entry name" value="Amidohydro-rel"/>
</dbReference>
<organism evidence="3 4">
    <name type="scientific">Nocardiopsis composta</name>
    <dbReference type="NCBI Taxonomy" id="157465"/>
    <lineage>
        <taxon>Bacteria</taxon>
        <taxon>Bacillati</taxon>
        <taxon>Actinomycetota</taxon>
        <taxon>Actinomycetes</taxon>
        <taxon>Streptosporangiales</taxon>
        <taxon>Nocardiopsidaceae</taxon>
        <taxon>Nocardiopsis</taxon>
    </lineage>
</organism>
<dbReference type="Pfam" id="PF01979">
    <property type="entry name" value="Amidohydro_1"/>
    <property type="match status" value="1"/>
</dbReference>
<accession>A0A7W8QPZ3</accession>
<dbReference type="InterPro" id="IPR011059">
    <property type="entry name" value="Metal-dep_hydrolase_composite"/>
</dbReference>
<protein>
    <submittedName>
        <fullName evidence="3">Imidazolonepropionase-like amidohydrolase</fullName>
    </submittedName>
</protein>
<sequence>MRAYIHATVIDATGAPPLPDRTVLVEDGVITAVAPSARTPVPEGAETVDLTGRYLIPGLTDAHTHSNGAERIVPALYVLMGVTAVREMWGLDETRRLRDRIEAGELLGPRWSIAGNLIDGAPSLWGDLPGPHPPTIVSDAKEARRAVNESKDEGADFVKVYSRIDAESHRALLDEARRLDIPVAGHRSDRVPFTEQIESGQRSFEHVHGLWPATSRDAEALEAAMARIRTEPDTHYSSWFQQVNAVEWEAANTYGPVESASVFERLVANDVAYCPTLVMHQYLDLPERLRLTDPRLRYLPPETAQLWAYVMNEVYLKRRGADESAKRRVLFEMRRAAVAAMDAAGVRLLAGTDPQTPGVLPGFGLHQELELMVGAGLTPLRALQTATVEPARFLGRESWSGTVEPGKGRRPADPGRGPAGGHRQHHPDPCRGDARAPHRPRGAGGPAGRGRAGRRRRQGLTCAAAREPVRSGRPGPARPRPRGRRGRAGPPAVQPTSLSSGRPRRGR</sequence>
<feature type="compositionally biased region" description="Basic and acidic residues" evidence="1">
    <location>
        <begin position="426"/>
        <end position="436"/>
    </location>
</feature>
<dbReference type="PANTHER" id="PTHR43135">
    <property type="entry name" value="ALPHA-D-RIBOSE 1-METHYLPHOSPHONATE 5-TRIPHOSPHATE DIPHOSPHATASE"/>
    <property type="match status" value="1"/>
</dbReference>
<comment type="caution">
    <text evidence="3">The sequence shown here is derived from an EMBL/GenBank/DDBJ whole genome shotgun (WGS) entry which is preliminary data.</text>
</comment>
<keyword evidence="4" id="KW-1185">Reference proteome</keyword>
<dbReference type="Gene3D" id="3.20.20.140">
    <property type="entry name" value="Metal-dependent hydrolases"/>
    <property type="match status" value="2"/>
</dbReference>
<feature type="region of interest" description="Disordered" evidence="1">
    <location>
        <begin position="394"/>
        <end position="507"/>
    </location>
</feature>
<evidence type="ECO:0000313" key="4">
    <source>
        <dbReference type="Proteomes" id="UP000572635"/>
    </source>
</evidence>
<dbReference type="RefSeq" id="WP_246528326.1">
    <property type="nucleotide sequence ID" value="NZ_BAAAJD010000122.1"/>
</dbReference>
<dbReference type="Gene3D" id="2.30.40.10">
    <property type="entry name" value="Urease, subunit C, domain 1"/>
    <property type="match status" value="1"/>
</dbReference>
<dbReference type="EMBL" id="JACHDB010000001">
    <property type="protein sequence ID" value="MBB5434492.1"/>
    <property type="molecule type" value="Genomic_DNA"/>
</dbReference>
<dbReference type="Proteomes" id="UP000572635">
    <property type="component" value="Unassembled WGS sequence"/>
</dbReference>
<name>A0A7W8QPZ3_9ACTN</name>
<dbReference type="InterPro" id="IPR032466">
    <property type="entry name" value="Metal_Hydrolase"/>
</dbReference>